<evidence type="ECO:0000256" key="3">
    <source>
        <dbReference type="ARBA" id="ARBA00022679"/>
    </source>
</evidence>
<keyword evidence="4 7" id="KW-0812">Transmembrane</keyword>
<dbReference type="EC" id="2.5.1.145" evidence="7"/>
<dbReference type="PROSITE" id="PS01311">
    <property type="entry name" value="LGT"/>
    <property type="match status" value="1"/>
</dbReference>
<dbReference type="Proteomes" id="UP001256646">
    <property type="component" value="Unassembled WGS sequence"/>
</dbReference>
<comment type="pathway">
    <text evidence="7">Protein modification; lipoprotein biosynthesis (diacylglyceryl transfer).</text>
</comment>
<keyword evidence="3 7" id="KW-0808">Transferase</keyword>
<reference evidence="8 9" key="1">
    <citation type="submission" date="2023-09" db="EMBL/GenBank/DDBJ databases">
        <authorList>
            <person name="Zhai L."/>
        </authorList>
    </citation>
    <scope>NUCLEOTIDE SEQUENCE [LARGE SCALE GENOMIC DNA]</scope>
    <source>
        <strain evidence="8 9">5 N-1</strain>
    </source>
</reference>
<evidence type="ECO:0000256" key="1">
    <source>
        <dbReference type="ARBA" id="ARBA00007150"/>
    </source>
</evidence>
<dbReference type="InterPro" id="IPR001640">
    <property type="entry name" value="Lgt"/>
</dbReference>
<dbReference type="GO" id="GO:0008961">
    <property type="term" value="F:phosphatidylglycerol-prolipoprotein diacylglyceryl transferase activity"/>
    <property type="evidence" value="ECO:0007669"/>
    <property type="project" value="UniProtKB-EC"/>
</dbReference>
<evidence type="ECO:0000256" key="5">
    <source>
        <dbReference type="ARBA" id="ARBA00022989"/>
    </source>
</evidence>
<protein>
    <recommendedName>
        <fullName evidence="7">Phosphatidylglycerol--prolipoprotein diacylglyceryl transferase</fullName>
        <ecNumber evidence="7">2.5.1.145</ecNumber>
    </recommendedName>
</protein>
<evidence type="ECO:0000256" key="2">
    <source>
        <dbReference type="ARBA" id="ARBA00022475"/>
    </source>
</evidence>
<comment type="caution">
    <text evidence="8">The sequence shown here is derived from an EMBL/GenBank/DDBJ whole genome shotgun (WGS) entry which is preliminary data.</text>
</comment>
<evidence type="ECO:0000256" key="7">
    <source>
        <dbReference type="HAMAP-Rule" id="MF_01147"/>
    </source>
</evidence>
<name>A0ABU1EGM5_9CLOT</name>
<comment type="similarity">
    <text evidence="1 7">Belongs to the Lgt family.</text>
</comment>
<keyword evidence="2 7" id="KW-1003">Cell membrane</keyword>
<organism evidence="8 9">
    <name type="scientific">Clostridium aquiflavi</name>
    <dbReference type="NCBI Taxonomy" id="3073603"/>
    <lineage>
        <taxon>Bacteria</taxon>
        <taxon>Bacillati</taxon>
        <taxon>Bacillota</taxon>
        <taxon>Clostridia</taxon>
        <taxon>Eubacteriales</taxon>
        <taxon>Clostridiaceae</taxon>
        <taxon>Clostridium</taxon>
    </lineage>
</organism>
<comment type="subcellular location">
    <subcellularLocation>
        <location evidence="7">Cell membrane</location>
        <topology evidence="7">Multi-pass membrane protein</topology>
    </subcellularLocation>
</comment>
<feature type="transmembrane region" description="Helical" evidence="7">
    <location>
        <begin position="197"/>
        <end position="215"/>
    </location>
</feature>
<feature type="transmembrane region" description="Helical" evidence="7">
    <location>
        <begin position="45"/>
        <end position="67"/>
    </location>
</feature>
<evidence type="ECO:0000313" key="9">
    <source>
        <dbReference type="Proteomes" id="UP001256646"/>
    </source>
</evidence>
<dbReference type="NCBIfam" id="TIGR00544">
    <property type="entry name" value="lgt"/>
    <property type="match status" value="1"/>
</dbReference>
<feature type="transmembrane region" description="Helical" evidence="7">
    <location>
        <begin position="87"/>
        <end position="104"/>
    </location>
</feature>
<proteinExistence type="inferred from homology"/>
<gene>
    <name evidence="7 8" type="primary">lgt</name>
    <name evidence="8" type="ORF">RGC78_08695</name>
</gene>
<feature type="binding site" evidence="7">
    <location>
        <position position="130"/>
    </location>
    <ligand>
        <name>a 1,2-diacyl-sn-glycero-3-phospho-(1'-sn-glycerol)</name>
        <dbReference type="ChEBI" id="CHEBI:64716"/>
    </ligand>
</feature>
<evidence type="ECO:0000256" key="4">
    <source>
        <dbReference type="ARBA" id="ARBA00022692"/>
    </source>
</evidence>
<dbReference type="PANTHER" id="PTHR30589:SF0">
    <property type="entry name" value="PHOSPHATIDYLGLYCEROL--PROLIPOPROTEIN DIACYLGLYCERYL TRANSFERASE"/>
    <property type="match status" value="1"/>
</dbReference>
<feature type="transmembrane region" description="Helical" evidence="7">
    <location>
        <begin position="13"/>
        <end position="33"/>
    </location>
</feature>
<keyword evidence="9" id="KW-1185">Reference proteome</keyword>
<evidence type="ECO:0000256" key="6">
    <source>
        <dbReference type="ARBA" id="ARBA00023136"/>
    </source>
</evidence>
<keyword evidence="5 7" id="KW-1133">Transmembrane helix</keyword>
<feature type="transmembrane region" description="Helical" evidence="7">
    <location>
        <begin position="227"/>
        <end position="249"/>
    </location>
</feature>
<accession>A0ABU1EGM5</accession>
<dbReference type="PANTHER" id="PTHR30589">
    <property type="entry name" value="PROLIPOPROTEIN DIACYLGLYCERYL TRANSFERASE"/>
    <property type="match status" value="1"/>
</dbReference>
<feature type="transmembrane region" description="Helical" evidence="7">
    <location>
        <begin position="171"/>
        <end position="190"/>
    </location>
</feature>
<evidence type="ECO:0000313" key="8">
    <source>
        <dbReference type="EMBL" id="MDR5587546.1"/>
    </source>
</evidence>
<dbReference type="RefSeq" id="WP_252216105.1">
    <property type="nucleotide sequence ID" value="NZ_JAVJAN010000020.1"/>
</dbReference>
<dbReference type="Pfam" id="PF01790">
    <property type="entry name" value="LGT"/>
    <property type="match status" value="1"/>
</dbReference>
<dbReference type="EMBL" id="JAVJAN010000020">
    <property type="protein sequence ID" value="MDR5587546.1"/>
    <property type="molecule type" value="Genomic_DNA"/>
</dbReference>
<comment type="function">
    <text evidence="7">Catalyzes the transfer of the diacylglyceryl group from phosphatidylglycerol to the sulfhydryl group of the N-terminal cysteine of a prolipoprotein, the first step in the formation of mature lipoproteins.</text>
</comment>
<sequence>MNPIAFKVGNFDIRWYAIIILTGVLFGLILAYYNCNKKNLSFDILSDGFLVSFPVAIIGARLYYVLFEFENYKENVLDIFNIRQGGLAIHGGLIAGLIAAFVYARVRKINFLDYLDVVAPSIILAQSIGRWGNFMNSEAHGGEVTYEFISKFPQFIQKGMYINGTYYHPTFLYESIWNLVVCIILISILYKKKKNNKGIVISSYIVLYSVGRFFIEGLRTDSLMLGGVRVAQLISIIGIIFGLSLIIYIRKIKNKIQNIQLN</sequence>
<keyword evidence="6 7" id="KW-0472">Membrane</keyword>
<dbReference type="HAMAP" id="MF_01147">
    <property type="entry name" value="Lgt"/>
    <property type="match status" value="1"/>
</dbReference>
<comment type="catalytic activity">
    <reaction evidence="7">
        <text>L-cysteinyl-[prolipoprotein] + a 1,2-diacyl-sn-glycero-3-phospho-(1'-sn-glycerol) = an S-1,2-diacyl-sn-glyceryl-L-cysteinyl-[prolipoprotein] + sn-glycerol 1-phosphate + H(+)</text>
        <dbReference type="Rhea" id="RHEA:56712"/>
        <dbReference type="Rhea" id="RHEA-COMP:14679"/>
        <dbReference type="Rhea" id="RHEA-COMP:14680"/>
        <dbReference type="ChEBI" id="CHEBI:15378"/>
        <dbReference type="ChEBI" id="CHEBI:29950"/>
        <dbReference type="ChEBI" id="CHEBI:57685"/>
        <dbReference type="ChEBI" id="CHEBI:64716"/>
        <dbReference type="ChEBI" id="CHEBI:140658"/>
        <dbReference type="EC" id="2.5.1.145"/>
    </reaction>
</comment>
<feature type="transmembrane region" description="Helical" evidence="7">
    <location>
        <begin position="111"/>
        <end position="129"/>
    </location>
</feature>